<sequence length="257" mass="27468">MPSYSPMKPNPNSAAARSSGSRQDRSSTPPSQAERALRPFGYLLVALVWTVLGAVTLALPAALPFGLWSTNPDFSSREFVTGGDTVITVLFLVFALVVLVPLLGYAFVALPLGSVSLAVLSWTYVVRSLRPSYAGERLSSTGWSRNVIGPVTVGKTALSLLPVRLTPWTTFWTEIMFLGWRPGRAVLVAGIPYALASFLVAGWLFWPVGPVAAVVWVVVTAALVVTTVVLIAREYLRRVGGGNVSGRKPAARAERGS</sequence>
<keyword evidence="4" id="KW-1185">Reference proteome</keyword>
<organism evidence="3 4">
    <name type="scientific">Leifsonia soli</name>
    <dbReference type="NCBI Taxonomy" id="582665"/>
    <lineage>
        <taxon>Bacteria</taxon>
        <taxon>Bacillati</taxon>
        <taxon>Actinomycetota</taxon>
        <taxon>Actinomycetes</taxon>
        <taxon>Micrococcales</taxon>
        <taxon>Microbacteriaceae</taxon>
        <taxon>Leifsonia</taxon>
    </lineage>
</organism>
<reference evidence="3 4" key="1">
    <citation type="submission" date="2020-07" db="EMBL/GenBank/DDBJ databases">
        <title>Sequencing the genomes of 1000 actinobacteria strains.</title>
        <authorList>
            <person name="Klenk H.-P."/>
        </authorList>
    </citation>
    <scope>NUCLEOTIDE SEQUENCE [LARGE SCALE GENOMIC DNA]</scope>
    <source>
        <strain evidence="3 4">DSM 23871</strain>
    </source>
</reference>
<comment type="caution">
    <text evidence="3">The sequence shown here is derived from an EMBL/GenBank/DDBJ whole genome shotgun (WGS) entry which is preliminary data.</text>
</comment>
<evidence type="ECO:0000256" key="1">
    <source>
        <dbReference type="SAM" id="MobiDB-lite"/>
    </source>
</evidence>
<evidence type="ECO:0000256" key="2">
    <source>
        <dbReference type="SAM" id="Phobius"/>
    </source>
</evidence>
<feature type="transmembrane region" description="Helical" evidence="2">
    <location>
        <begin position="79"/>
        <end position="99"/>
    </location>
</feature>
<evidence type="ECO:0000313" key="3">
    <source>
        <dbReference type="EMBL" id="NYD74451.1"/>
    </source>
</evidence>
<feature type="compositionally biased region" description="Polar residues" evidence="1">
    <location>
        <begin position="10"/>
        <end position="31"/>
    </location>
</feature>
<accession>A0A852T0N1</accession>
<dbReference type="AlphaFoldDB" id="A0A852T0N1"/>
<feature type="region of interest" description="Disordered" evidence="1">
    <location>
        <begin position="1"/>
        <end position="33"/>
    </location>
</feature>
<feature type="transmembrane region" description="Helical" evidence="2">
    <location>
        <begin position="105"/>
        <end position="125"/>
    </location>
</feature>
<feature type="transmembrane region" description="Helical" evidence="2">
    <location>
        <begin position="40"/>
        <end position="67"/>
    </location>
</feature>
<dbReference type="Proteomes" id="UP000589620">
    <property type="component" value="Unassembled WGS sequence"/>
</dbReference>
<keyword evidence="2" id="KW-1133">Transmembrane helix</keyword>
<feature type="transmembrane region" description="Helical" evidence="2">
    <location>
        <begin position="185"/>
        <end position="206"/>
    </location>
</feature>
<evidence type="ECO:0000313" key="4">
    <source>
        <dbReference type="Proteomes" id="UP000589620"/>
    </source>
</evidence>
<keyword evidence="2" id="KW-0812">Transmembrane</keyword>
<gene>
    <name evidence="3" type="ORF">BJ963_001970</name>
</gene>
<dbReference type="EMBL" id="JACCBJ010000001">
    <property type="protein sequence ID" value="NYD74451.1"/>
    <property type="molecule type" value="Genomic_DNA"/>
</dbReference>
<name>A0A852T0N1_9MICO</name>
<keyword evidence="2" id="KW-0472">Membrane</keyword>
<proteinExistence type="predicted"/>
<feature type="transmembrane region" description="Helical" evidence="2">
    <location>
        <begin position="212"/>
        <end position="232"/>
    </location>
</feature>
<dbReference type="RefSeq" id="WP_179456301.1">
    <property type="nucleotide sequence ID" value="NZ_BAAAPX010000001.1"/>
</dbReference>
<protein>
    <submittedName>
        <fullName evidence="3">Uncharacterized protein</fullName>
    </submittedName>
</protein>